<evidence type="ECO:0000256" key="11">
    <source>
        <dbReference type="ARBA" id="ARBA00023136"/>
    </source>
</evidence>
<keyword evidence="11" id="KW-0472">Membrane</keyword>
<dbReference type="GO" id="GO:0005524">
    <property type="term" value="F:ATP binding"/>
    <property type="evidence" value="ECO:0007669"/>
    <property type="project" value="UniProtKB-KW"/>
</dbReference>
<dbReference type="PANTHER" id="PTHR42878">
    <property type="entry name" value="TWO-COMPONENT HISTIDINE KINASE"/>
    <property type="match status" value="1"/>
</dbReference>
<evidence type="ECO:0000259" key="12">
    <source>
        <dbReference type="PROSITE" id="PS50109"/>
    </source>
</evidence>
<dbReference type="GO" id="GO:0016020">
    <property type="term" value="C:membrane"/>
    <property type="evidence" value="ECO:0007669"/>
    <property type="project" value="UniProtKB-SubCell"/>
</dbReference>
<dbReference type="InterPro" id="IPR000014">
    <property type="entry name" value="PAS"/>
</dbReference>
<evidence type="ECO:0000256" key="4">
    <source>
        <dbReference type="ARBA" id="ARBA00022679"/>
    </source>
</evidence>
<keyword evidence="10" id="KW-0902">Two-component regulatory system</keyword>
<gene>
    <name evidence="14" type="ORF">FPE01S_03_00330</name>
</gene>
<evidence type="ECO:0000256" key="10">
    <source>
        <dbReference type="ARBA" id="ARBA00023012"/>
    </source>
</evidence>
<evidence type="ECO:0000313" key="14">
    <source>
        <dbReference type="EMBL" id="GAO43994.1"/>
    </source>
</evidence>
<dbReference type="GO" id="GO:0000155">
    <property type="term" value="F:phosphorelay sensor kinase activity"/>
    <property type="evidence" value="ECO:0007669"/>
    <property type="project" value="InterPro"/>
</dbReference>
<dbReference type="InterPro" id="IPR050351">
    <property type="entry name" value="BphY/WalK/GraS-like"/>
</dbReference>
<dbReference type="Proteomes" id="UP000033121">
    <property type="component" value="Unassembled WGS sequence"/>
</dbReference>
<dbReference type="InterPro" id="IPR005467">
    <property type="entry name" value="His_kinase_dom"/>
</dbReference>
<evidence type="ECO:0000313" key="15">
    <source>
        <dbReference type="Proteomes" id="UP000033121"/>
    </source>
</evidence>
<evidence type="ECO:0000256" key="2">
    <source>
        <dbReference type="ARBA" id="ARBA00004141"/>
    </source>
</evidence>
<dbReference type="AlphaFoldDB" id="A0A0E9N2D0"/>
<dbReference type="PROSITE" id="PS50112">
    <property type="entry name" value="PAS"/>
    <property type="match status" value="1"/>
</dbReference>
<dbReference type="InterPro" id="IPR036890">
    <property type="entry name" value="HATPase_C_sf"/>
</dbReference>
<keyword evidence="9" id="KW-1133">Transmembrane helix</keyword>
<evidence type="ECO:0000256" key="1">
    <source>
        <dbReference type="ARBA" id="ARBA00000085"/>
    </source>
</evidence>
<dbReference type="GO" id="GO:0006355">
    <property type="term" value="P:regulation of DNA-templated transcription"/>
    <property type="evidence" value="ECO:0007669"/>
    <property type="project" value="InterPro"/>
</dbReference>
<evidence type="ECO:0000256" key="9">
    <source>
        <dbReference type="ARBA" id="ARBA00022989"/>
    </source>
</evidence>
<keyword evidence="15" id="KW-1185">Reference proteome</keyword>
<feature type="domain" description="PAS" evidence="13">
    <location>
        <begin position="1"/>
        <end position="37"/>
    </location>
</feature>
<dbReference type="PANTHER" id="PTHR42878:SF7">
    <property type="entry name" value="SENSOR HISTIDINE KINASE GLRK"/>
    <property type="match status" value="1"/>
</dbReference>
<comment type="catalytic activity">
    <reaction evidence="1">
        <text>ATP + protein L-histidine = ADP + protein N-phospho-L-histidine.</text>
        <dbReference type="EC" id="2.7.13.3"/>
    </reaction>
</comment>
<dbReference type="STRING" id="1220578.FPE01S_03_00330"/>
<accession>A0A0E9N2D0</accession>
<dbReference type="Pfam" id="PF00989">
    <property type="entry name" value="PAS"/>
    <property type="match status" value="1"/>
</dbReference>
<keyword evidence="5" id="KW-0812">Transmembrane</keyword>
<feature type="domain" description="Histidine kinase" evidence="12">
    <location>
        <begin position="140"/>
        <end position="356"/>
    </location>
</feature>
<keyword evidence="6" id="KW-0547">Nucleotide-binding</keyword>
<sequence>MEFSIDGMVAINTENIVVAWNTAAARLLGASQDQAVGFMLFQVLPGIKNDSDLMIALQHSRSGLKSFLAPDPGLQHRRHVEIHIIPLQADGVFLGTMLLIHDVAHRLVKEQELQRVNAALEDRLRQLHLAGKEVAQLTHLATHDIRGPIRDIYTLMEGLMRQEASAMSNYGKASFRRIQSSLNRMSLLIDDIVALSQITIADVPERCVNLEELVAALAEQFNRKLQETGTLLTTGDLLPIRAHEKQLELLLQQLLRNMIHFSARSSPHIHIETKMMAPPRQLDGTERQGEVRLSITHNSTAFSDVEQVNSFQAEQPVNGPAIALTIAGKIMTLHKGALHLERIAGNKMIVHCFFPV</sequence>
<dbReference type="PROSITE" id="PS50109">
    <property type="entry name" value="HIS_KIN"/>
    <property type="match status" value="1"/>
</dbReference>
<evidence type="ECO:0000256" key="7">
    <source>
        <dbReference type="ARBA" id="ARBA00022777"/>
    </source>
</evidence>
<dbReference type="Gene3D" id="1.10.287.130">
    <property type="match status" value="1"/>
</dbReference>
<dbReference type="GO" id="GO:0030295">
    <property type="term" value="F:protein kinase activator activity"/>
    <property type="evidence" value="ECO:0007669"/>
    <property type="project" value="TreeGrafter"/>
</dbReference>
<dbReference type="InterPro" id="IPR013767">
    <property type="entry name" value="PAS_fold"/>
</dbReference>
<organism evidence="14 15">
    <name type="scientific">Flavihumibacter petaseus NBRC 106054</name>
    <dbReference type="NCBI Taxonomy" id="1220578"/>
    <lineage>
        <taxon>Bacteria</taxon>
        <taxon>Pseudomonadati</taxon>
        <taxon>Bacteroidota</taxon>
        <taxon>Chitinophagia</taxon>
        <taxon>Chitinophagales</taxon>
        <taxon>Chitinophagaceae</taxon>
        <taxon>Flavihumibacter</taxon>
    </lineage>
</organism>
<evidence type="ECO:0000256" key="6">
    <source>
        <dbReference type="ARBA" id="ARBA00022741"/>
    </source>
</evidence>
<dbReference type="InterPro" id="IPR035965">
    <property type="entry name" value="PAS-like_dom_sf"/>
</dbReference>
<dbReference type="CDD" id="cd00130">
    <property type="entry name" value="PAS"/>
    <property type="match status" value="1"/>
</dbReference>
<dbReference type="GO" id="GO:0000156">
    <property type="term" value="F:phosphorelay response regulator activity"/>
    <property type="evidence" value="ECO:0007669"/>
    <property type="project" value="TreeGrafter"/>
</dbReference>
<evidence type="ECO:0000256" key="5">
    <source>
        <dbReference type="ARBA" id="ARBA00022692"/>
    </source>
</evidence>
<dbReference type="SUPFAM" id="SSF55785">
    <property type="entry name" value="PYP-like sensor domain (PAS domain)"/>
    <property type="match status" value="1"/>
</dbReference>
<dbReference type="NCBIfam" id="TIGR00229">
    <property type="entry name" value="sensory_box"/>
    <property type="match status" value="1"/>
</dbReference>
<keyword evidence="7 14" id="KW-0418">Kinase</keyword>
<dbReference type="Gene3D" id="3.30.450.20">
    <property type="entry name" value="PAS domain"/>
    <property type="match status" value="1"/>
</dbReference>
<reference evidence="14 15" key="1">
    <citation type="submission" date="2015-04" db="EMBL/GenBank/DDBJ databases">
        <title>Whole genome shotgun sequence of Flavihumibacter petaseus NBRC 106054.</title>
        <authorList>
            <person name="Miyazawa S."/>
            <person name="Hosoyama A."/>
            <person name="Hashimoto M."/>
            <person name="Noguchi M."/>
            <person name="Tsuchikane K."/>
            <person name="Ohji S."/>
            <person name="Yamazoe A."/>
            <person name="Ichikawa N."/>
            <person name="Kimura A."/>
            <person name="Fujita N."/>
        </authorList>
    </citation>
    <scope>NUCLEOTIDE SEQUENCE [LARGE SCALE GENOMIC DNA]</scope>
    <source>
        <strain evidence="14 15">NBRC 106054</strain>
    </source>
</reference>
<dbReference type="GO" id="GO:0007234">
    <property type="term" value="P:osmosensory signaling via phosphorelay pathway"/>
    <property type="evidence" value="ECO:0007669"/>
    <property type="project" value="TreeGrafter"/>
</dbReference>
<dbReference type="Gene3D" id="3.30.565.10">
    <property type="entry name" value="Histidine kinase-like ATPase, C-terminal domain"/>
    <property type="match status" value="1"/>
</dbReference>
<evidence type="ECO:0000256" key="8">
    <source>
        <dbReference type="ARBA" id="ARBA00022840"/>
    </source>
</evidence>
<dbReference type="SUPFAM" id="SSF47384">
    <property type="entry name" value="Homodimeric domain of signal transducing histidine kinase"/>
    <property type="match status" value="1"/>
</dbReference>
<keyword evidence="4" id="KW-0808">Transferase</keyword>
<keyword evidence="8" id="KW-0067">ATP-binding</keyword>
<dbReference type="EMBL" id="BBWV01000003">
    <property type="protein sequence ID" value="GAO43994.1"/>
    <property type="molecule type" value="Genomic_DNA"/>
</dbReference>
<evidence type="ECO:0000256" key="3">
    <source>
        <dbReference type="ARBA" id="ARBA00012438"/>
    </source>
</evidence>
<evidence type="ECO:0000259" key="13">
    <source>
        <dbReference type="PROSITE" id="PS50112"/>
    </source>
</evidence>
<dbReference type="EC" id="2.7.13.3" evidence="3"/>
<protein>
    <recommendedName>
        <fullName evidence="3">histidine kinase</fullName>
        <ecNumber evidence="3">2.7.13.3</ecNumber>
    </recommendedName>
</protein>
<dbReference type="SUPFAM" id="SSF55874">
    <property type="entry name" value="ATPase domain of HSP90 chaperone/DNA topoisomerase II/histidine kinase"/>
    <property type="match status" value="1"/>
</dbReference>
<comment type="subcellular location">
    <subcellularLocation>
        <location evidence="2">Membrane</location>
        <topology evidence="2">Multi-pass membrane protein</topology>
    </subcellularLocation>
</comment>
<comment type="caution">
    <text evidence="14">The sequence shown here is derived from an EMBL/GenBank/DDBJ whole genome shotgun (WGS) entry which is preliminary data.</text>
</comment>
<proteinExistence type="predicted"/>
<name>A0A0E9N2D0_9BACT</name>
<dbReference type="InterPro" id="IPR036097">
    <property type="entry name" value="HisK_dim/P_sf"/>
</dbReference>